<dbReference type="GeneID" id="81421398"/>
<proteinExistence type="predicted"/>
<dbReference type="AlphaFoldDB" id="A0A9W9IDS1"/>
<protein>
    <submittedName>
        <fullName evidence="2">Uncharacterized protein</fullName>
    </submittedName>
</protein>
<organism evidence="2 3">
    <name type="scientific">Penicillium canariense</name>
    <dbReference type="NCBI Taxonomy" id="189055"/>
    <lineage>
        <taxon>Eukaryota</taxon>
        <taxon>Fungi</taxon>
        <taxon>Dikarya</taxon>
        <taxon>Ascomycota</taxon>
        <taxon>Pezizomycotina</taxon>
        <taxon>Eurotiomycetes</taxon>
        <taxon>Eurotiomycetidae</taxon>
        <taxon>Eurotiales</taxon>
        <taxon>Aspergillaceae</taxon>
        <taxon>Penicillium</taxon>
    </lineage>
</organism>
<dbReference type="Proteomes" id="UP001149163">
    <property type="component" value="Unassembled WGS sequence"/>
</dbReference>
<accession>A0A9W9IDS1</accession>
<evidence type="ECO:0000256" key="1">
    <source>
        <dbReference type="SAM" id="MobiDB-lite"/>
    </source>
</evidence>
<reference evidence="2" key="2">
    <citation type="journal article" date="2023" name="IMA Fungus">
        <title>Comparative genomic study of the Penicillium genus elucidates a diverse pangenome and 15 lateral gene transfer events.</title>
        <authorList>
            <person name="Petersen C."/>
            <person name="Sorensen T."/>
            <person name="Nielsen M.R."/>
            <person name="Sondergaard T.E."/>
            <person name="Sorensen J.L."/>
            <person name="Fitzpatrick D.A."/>
            <person name="Frisvad J.C."/>
            <person name="Nielsen K.L."/>
        </authorList>
    </citation>
    <scope>NUCLEOTIDE SEQUENCE</scope>
    <source>
        <strain evidence="2">IBT 26290</strain>
    </source>
</reference>
<evidence type="ECO:0000313" key="3">
    <source>
        <dbReference type="Proteomes" id="UP001149163"/>
    </source>
</evidence>
<dbReference type="EMBL" id="JAPQKN010000001">
    <property type="protein sequence ID" value="KAJ5174220.1"/>
    <property type="molecule type" value="Genomic_DNA"/>
</dbReference>
<name>A0A9W9IDS1_9EURO</name>
<feature type="region of interest" description="Disordered" evidence="1">
    <location>
        <begin position="100"/>
        <end position="122"/>
    </location>
</feature>
<evidence type="ECO:0000313" key="2">
    <source>
        <dbReference type="EMBL" id="KAJ5174220.1"/>
    </source>
</evidence>
<reference evidence="2" key="1">
    <citation type="submission" date="2022-11" db="EMBL/GenBank/DDBJ databases">
        <authorList>
            <person name="Petersen C."/>
        </authorList>
    </citation>
    <scope>NUCLEOTIDE SEQUENCE</scope>
    <source>
        <strain evidence="2">IBT 26290</strain>
    </source>
</reference>
<comment type="caution">
    <text evidence="2">The sequence shown here is derived from an EMBL/GenBank/DDBJ whole genome shotgun (WGS) entry which is preliminary data.</text>
</comment>
<dbReference type="OrthoDB" id="336088at2759"/>
<keyword evidence="3" id="KW-1185">Reference proteome</keyword>
<dbReference type="RefSeq" id="XP_056545828.1">
    <property type="nucleotide sequence ID" value="XM_056682222.1"/>
</dbReference>
<gene>
    <name evidence="2" type="ORF">N7482_000097</name>
</gene>
<feature type="compositionally biased region" description="Polar residues" evidence="1">
    <location>
        <begin position="101"/>
        <end position="122"/>
    </location>
</feature>
<sequence>MQREGLRSEPPFATWVFFSFNHPSECHSDCTTRIKITPDTQNFNHNPEFVRQLDLMIKDVQARQSLLQKIATLREQFSRVQIEKIQIRTYLNSRIPLWKGTRSSTPKISPIPRSTTGTSGQS</sequence>